<dbReference type="AlphaFoldDB" id="A0A2S4A099"/>
<sequence length="409" mass="44555">MPPTHPLLADLPALRPLVRESWQRSMDALSTPAGLTPPVVWESRELAEFRRDHPLAAIMPVISKLLVQPSRDTGLLIAVGDEHGRLLWVEGDPSARRQGEHINFAMGADWSETVVGTSAPGTALVLGRSVQIVGQEHFNPAVHSWSCTAVPVHDPDSGAILGIVDITGGPDAVGANTLSLVQATVAAAQAQLRIERLEQRVQHPAPKHGNSNKPLYRDSLQVLGRDQGLLHVSGQALTLSERHTEILAVLALHPEGLSAEELSDKVYPEGTSLTSIRAEMVRLRKLLAAEAPTLVPESRPYRLPRTLVVDAEQVHNYLDRGAHRLALNIYRGEVMPRSAAPEIEGLRTRLAIQLREAILNDASPEVLLTYLQLPEAADDVEAWRCALRVLPPRSPKRSAVVAHLEALAR</sequence>
<keyword evidence="1" id="KW-0805">Transcription regulation</keyword>
<dbReference type="GO" id="GO:0000160">
    <property type="term" value="P:phosphorelay signal transduction system"/>
    <property type="evidence" value="ECO:0007669"/>
    <property type="project" value="InterPro"/>
</dbReference>
<feature type="domain" description="OmpR/PhoB-type" evidence="4">
    <location>
        <begin position="234"/>
        <end position="303"/>
    </location>
</feature>
<evidence type="ECO:0000313" key="6">
    <source>
        <dbReference type="Proteomes" id="UP000237061"/>
    </source>
</evidence>
<proteinExistence type="predicted"/>
<keyword evidence="6" id="KW-1185">Reference proteome</keyword>
<reference evidence="5 6" key="1">
    <citation type="submission" date="2018-01" db="EMBL/GenBank/DDBJ databases">
        <title>Arthrobacter sp. nov., from glaciers in China.</title>
        <authorList>
            <person name="Liu Q."/>
            <person name="Xin Y.-H."/>
        </authorList>
    </citation>
    <scope>NUCLEOTIDE SEQUENCE [LARGE SCALE GENOMIC DNA]</scope>
    <source>
        <strain evidence="5 6">HLT2-12-2</strain>
    </source>
</reference>
<gene>
    <name evidence="5" type="ORF">CVS27_03590</name>
</gene>
<dbReference type="Gene3D" id="3.30.450.40">
    <property type="match status" value="1"/>
</dbReference>
<evidence type="ECO:0000256" key="3">
    <source>
        <dbReference type="ARBA" id="ARBA00023163"/>
    </source>
</evidence>
<keyword evidence="3" id="KW-0804">Transcription</keyword>
<organism evidence="5 6">
    <name type="scientific">Arthrobacter glacialis</name>
    <dbReference type="NCBI Taxonomy" id="1664"/>
    <lineage>
        <taxon>Bacteria</taxon>
        <taxon>Bacillati</taxon>
        <taxon>Actinomycetota</taxon>
        <taxon>Actinomycetes</taxon>
        <taxon>Micrococcales</taxon>
        <taxon>Micrococcaceae</taxon>
        <taxon>Arthrobacter</taxon>
    </lineage>
</organism>
<name>A0A2S4A099_ARTGL</name>
<evidence type="ECO:0000259" key="4">
    <source>
        <dbReference type="SMART" id="SM00862"/>
    </source>
</evidence>
<dbReference type="InterPro" id="IPR001867">
    <property type="entry name" value="OmpR/PhoB-type_DNA-bd"/>
</dbReference>
<keyword evidence="2" id="KW-0238">DNA-binding</keyword>
<dbReference type="SUPFAM" id="SSF46894">
    <property type="entry name" value="C-terminal effector domain of the bipartite response regulators"/>
    <property type="match status" value="1"/>
</dbReference>
<evidence type="ECO:0000256" key="1">
    <source>
        <dbReference type="ARBA" id="ARBA00023015"/>
    </source>
</evidence>
<dbReference type="GO" id="GO:0006355">
    <property type="term" value="P:regulation of DNA-templated transcription"/>
    <property type="evidence" value="ECO:0007669"/>
    <property type="project" value="InterPro"/>
</dbReference>
<dbReference type="EMBL" id="PPXC01000002">
    <property type="protein sequence ID" value="POH74955.1"/>
    <property type="molecule type" value="Genomic_DNA"/>
</dbReference>
<evidence type="ECO:0000256" key="2">
    <source>
        <dbReference type="ARBA" id="ARBA00023125"/>
    </source>
</evidence>
<dbReference type="SMART" id="SM00862">
    <property type="entry name" value="Trans_reg_C"/>
    <property type="match status" value="1"/>
</dbReference>
<dbReference type="InterPro" id="IPR016032">
    <property type="entry name" value="Sig_transdc_resp-reg_C-effctor"/>
</dbReference>
<dbReference type="InterPro" id="IPR029016">
    <property type="entry name" value="GAF-like_dom_sf"/>
</dbReference>
<comment type="caution">
    <text evidence="5">The sequence shown here is derived from an EMBL/GenBank/DDBJ whole genome shotgun (WGS) entry which is preliminary data.</text>
</comment>
<accession>A0A2S4A099</accession>
<dbReference type="Gene3D" id="1.10.10.10">
    <property type="entry name" value="Winged helix-like DNA-binding domain superfamily/Winged helix DNA-binding domain"/>
    <property type="match status" value="1"/>
</dbReference>
<dbReference type="RefSeq" id="WP_103464362.1">
    <property type="nucleotide sequence ID" value="NZ_PPXC01000002.1"/>
</dbReference>
<evidence type="ECO:0000313" key="5">
    <source>
        <dbReference type="EMBL" id="POH74955.1"/>
    </source>
</evidence>
<dbReference type="GO" id="GO:0003677">
    <property type="term" value="F:DNA binding"/>
    <property type="evidence" value="ECO:0007669"/>
    <property type="project" value="UniProtKB-KW"/>
</dbReference>
<dbReference type="InterPro" id="IPR036388">
    <property type="entry name" value="WH-like_DNA-bd_sf"/>
</dbReference>
<protein>
    <submittedName>
        <fullName evidence="5">Transcriptional regulator</fullName>
    </submittedName>
</protein>
<dbReference type="Proteomes" id="UP000237061">
    <property type="component" value="Unassembled WGS sequence"/>
</dbReference>